<dbReference type="Proteomes" id="UP000515275">
    <property type="component" value="Chromosome"/>
</dbReference>
<accession>A0A7G7YLX8</accession>
<evidence type="ECO:0000313" key="2">
    <source>
        <dbReference type="Proteomes" id="UP000515275"/>
    </source>
</evidence>
<keyword evidence="2" id="KW-1185">Reference proteome</keyword>
<protein>
    <submittedName>
        <fullName evidence="1">Uncharacterized protein</fullName>
    </submittedName>
</protein>
<name>A0A7G7YLX8_9CORY</name>
<gene>
    <name evidence="1" type="ORF">GP473_01195</name>
</gene>
<proteinExistence type="predicted"/>
<dbReference type="EMBL" id="CP046883">
    <property type="protein sequence ID" value="QNH95498.1"/>
    <property type="molecule type" value="Genomic_DNA"/>
</dbReference>
<dbReference type="AlphaFoldDB" id="A0A7G7YLX8"/>
<evidence type="ECO:0000313" key="1">
    <source>
        <dbReference type="EMBL" id="QNH95498.1"/>
    </source>
</evidence>
<reference evidence="1 2" key="1">
    <citation type="submission" date="2019-12" db="EMBL/GenBank/DDBJ databases">
        <title>Corynebacterium sp. nov., isolated from feces of the Anser Albifrons in China.</title>
        <authorList>
            <person name="Liu Q."/>
        </authorList>
    </citation>
    <scope>NUCLEOTIDE SEQUENCE [LARGE SCALE GENOMIC DNA]</scope>
    <source>
        <strain evidence="1 2">23H37-10</strain>
    </source>
</reference>
<dbReference type="KEGG" id="cans:GP473_01195"/>
<dbReference type="RefSeq" id="WP_185769519.1">
    <property type="nucleotide sequence ID" value="NZ_CP046883.1"/>
</dbReference>
<sequence length="72" mass="8045">MSVPDHDVLPPVNEAIGGKTAHVNGRRATVNNCPYCTSANLWPDVETDNAWQCHECLRVFSVKFHGQLHRGF</sequence>
<organism evidence="1 2">
    <name type="scientific">Corynebacterium anserum</name>
    <dbReference type="NCBI Taxonomy" id="2684406"/>
    <lineage>
        <taxon>Bacteria</taxon>
        <taxon>Bacillati</taxon>
        <taxon>Actinomycetota</taxon>
        <taxon>Actinomycetes</taxon>
        <taxon>Mycobacteriales</taxon>
        <taxon>Corynebacteriaceae</taxon>
        <taxon>Corynebacterium</taxon>
    </lineage>
</organism>